<dbReference type="GO" id="GO:0016779">
    <property type="term" value="F:nucleotidyltransferase activity"/>
    <property type="evidence" value="ECO:0007669"/>
    <property type="project" value="InterPro"/>
</dbReference>
<dbReference type="RefSeq" id="WP_115532422.1">
    <property type="nucleotide sequence ID" value="NZ_QRGA01000003.1"/>
</dbReference>
<dbReference type="Gene3D" id="3.30.460.10">
    <property type="entry name" value="Beta Polymerase, domain 2"/>
    <property type="match status" value="1"/>
</dbReference>
<organism evidence="2 3">
    <name type="scientific">Trinickia dinghuensis</name>
    <dbReference type="NCBI Taxonomy" id="2291023"/>
    <lineage>
        <taxon>Bacteria</taxon>
        <taxon>Pseudomonadati</taxon>
        <taxon>Pseudomonadota</taxon>
        <taxon>Betaproteobacteria</taxon>
        <taxon>Burkholderiales</taxon>
        <taxon>Burkholderiaceae</taxon>
        <taxon>Trinickia</taxon>
    </lineage>
</organism>
<protein>
    <submittedName>
        <fullName evidence="2">Nucleotidyltransferase</fullName>
    </submittedName>
</protein>
<dbReference type="AlphaFoldDB" id="A0A3D8K4G4"/>
<dbReference type="Pfam" id="PF01909">
    <property type="entry name" value="NTP_transf_2"/>
    <property type="match status" value="1"/>
</dbReference>
<sequence>MTVHYYAFGSVCRGEVDRGSDIDLLACVSGERVDLDPQKFSIYSHDRLAEMWRAGSPFAWHIHRESRLLYASDGLDFVVSLGEPGPYQDRRADCEKFERLFEESSRALAANENSSVFHLSCMFLAMRNFATCYSFGSGVPIFSRRSPLLLKEGVPIRTEIFDIFARARILSTRGYGQIVSDQEIDEAKKASSAITQWMRVLLSSESFDERV</sequence>
<dbReference type="Proteomes" id="UP000256838">
    <property type="component" value="Unassembled WGS sequence"/>
</dbReference>
<evidence type="ECO:0000313" key="2">
    <source>
        <dbReference type="EMBL" id="RDU99754.1"/>
    </source>
</evidence>
<dbReference type="InterPro" id="IPR002934">
    <property type="entry name" value="Polymerase_NTP_transf_dom"/>
</dbReference>
<evidence type="ECO:0000313" key="3">
    <source>
        <dbReference type="Proteomes" id="UP000256838"/>
    </source>
</evidence>
<keyword evidence="2" id="KW-0808">Transferase</keyword>
<proteinExistence type="predicted"/>
<accession>A0A3D8K4G4</accession>
<name>A0A3D8K4G4_9BURK</name>
<feature type="domain" description="Polymerase nucleotidyl transferase" evidence="1">
    <location>
        <begin position="5"/>
        <end position="31"/>
    </location>
</feature>
<keyword evidence="3" id="KW-1185">Reference proteome</keyword>
<evidence type="ECO:0000259" key="1">
    <source>
        <dbReference type="Pfam" id="PF01909"/>
    </source>
</evidence>
<reference evidence="2 3" key="1">
    <citation type="submission" date="2018-08" db="EMBL/GenBank/DDBJ databases">
        <title>Paraburkholderia sp. DHOM06 isolated from forest soil.</title>
        <authorList>
            <person name="Gao Z.-H."/>
            <person name="Qiu L.-H."/>
        </authorList>
    </citation>
    <scope>NUCLEOTIDE SEQUENCE [LARGE SCALE GENOMIC DNA]</scope>
    <source>
        <strain evidence="2 3">DHOM06</strain>
    </source>
</reference>
<dbReference type="OrthoDB" id="8447086at2"/>
<dbReference type="EMBL" id="QRGA01000003">
    <property type="protein sequence ID" value="RDU99754.1"/>
    <property type="molecule type" value="Genomic_DNA"/>
</dbReference>
<dbReference type="SUPFAM" id="SSF81301">
    <property type="entry name" value="Nucleotidyltransferase"/>
    <property type="match status" value="1"/>
</dbReference>
<dbReference type="InterPro" id="IPR043519">
    <property type="entry name" value="NT_sf"/>
</dbReference>
<gene>
    <name evidence="2" type="ORF">DWV00_04870</name>
</gene>
<comment type="caution">
    <text evidence="2">The sequence shown here is derived from an EMBL/GenBank/DDBJ whole genome shotgun (WGS) entry which is preliminary data.</text>
</comment>